<feature type="region of interest" description="Disordered" evidence="2">
    <location>
        <begin position="106"/>
        <end position="137"/>
    </location>
</feature>
<accession>A0A484QRE1</accession>
<organism evidence="4">
    <name type="scientific">plant metagenome</name>
    <dbReference type="NCBI Taxonomy" id="1297885"/>
    <lineage>
        <taxon>unclassified sequences</taxon>
        <taxon>metagenomes</taxon>
        <taxon>organismal metagenomes</taxon>
    </lineage>
</organism>
<dbReference type="InterPro" id="IPR050570">
    <property type="entry name" value="Cell_wall_metabolism_enzyme"/>
</dbReference>
<evidence type="ECO:0000256" key="2">
    <source>
        <dbReference type="SAM" id="MobiDB-lite"/>
    </source>
</evidence>
<feature type="domain" description="LysM" evidence="3">
    <location>
        <begin position="57"/>
        <end position="101"/>
    </location>
</feature>
<protein>
    <submittedName>
        <fullName evidence="4">Lipoprotein NlpD</fullName>
    </submittedName>
</protein>
<dbReference type="InterPro" id="IPR016047">
    <property type="entry name" value="M23ase_b-sheet_dom"/>
</dbReference>
<dbReference type="Gene3D" id="2.70.70.10">
    <property type="entry name" value="Glucose Permease (Domain IIA)"/>
    <property type="match status" value="1"/>
</dbReference>
<dbReference type="GO" id="GO:0004222">
    <property type="term" value="F:metalloendopeptidase activity"/>
    <property type="evidence" value="ECO:0007669"/>
    <property type="project" value="TreeGrafter"/>
</dbReference>
<sequence length="259" mass="27288">MGAFFGTLSAPPCHSLSLVSAQFTLTASLISRLRRIASVGIVLLLAACASTPPTPEGFYRVQRGDTLTRIARDNGQTVRALMNMNGIKDPNAIDVGQLIRVRSGATASTSSGGSATGGKPQTTQPPVRTPRPTTTPARSISLAWPAEGKLARGFNGSSHNGLTIANTAGTPVTAAAAGTVAYSGSGLRGYGNMIIVRHDGQYLSIYAHNRKLLVSEGQKVTRGQRIAEMGNSDSSQVGLYFELRYDGKSVDPTRFLPKR</sequence>
<dbReference type="CDD" id="cd00118">
    <property type="entry name" value="LysM"/>
    <property type="match status" value="1"/>
</dbReference>
<proteinExistence type="inferred from homology"/>
<feature type="compositionally biased region" description="Low complexity" evidence="2">
    <location>
        <begin position="106"/>
        <end position="136"/>
    </location>
</feature>
<evidence type="ECO:0000259" key="3">
    <source>
        <dbReference type="PROSITE" id="PS51782"/>
    </source>
</evidence>
<dbReference type="EMBL" id="CAADIH010000010">
    <property type="protein sequence ID" value="VFR39430.1"/>
    <property type="molecule type" value="Genomic_DNA"/>
</dbReference>
<dbReference type="PANTHER" id="PTHR21666">
    <property type="entry name" value="PEPTIDASE-RELATED"/>
    <property type="match status" value="1"/>
</dbReference>
<dbReference type="Gene3D" id="3.10.350.10">
    <property type="entry name" value="LysM domain"/>
    <property type="match status" value="1"/>
</dbReference>
<comment type="similarity">
    <text evidence="1">Belongs to the E.coli NlpD/Haemophilus LppB family.</text>
</comment>
<dbReference type="InterPro" id="IPR011055">
    <property type="entry name" value="Dup_hybrid_motif"/>
</dbReference>
<gene>
    <name evidence="4" type="ORF">BER2_3196</name>
</gene>
<evidence type="ECO:0000313" key="4">
    <source>
        <dbReference type="EMBL" id="VFR39430.1"/>
    </source>
</evidence>
<dbReference type="SMART" id="SM00257">
    <property type="entry name" value="LysM"/>
    <property type="match status" value="1"/>
</dbReference>
<dbReference type="Pfam" id="PF01476">
    <property type="entry name" value="LysM"/>
    <property type="match status" value="1"/>
</dbReference>
<dbReference type="PROSITE" id="PS51782">
    <property type="entry name" value="LYSM"/>
    <property type="match status" value="1"/>
</dbReference>
<dbReference type="InterPro" id="IPR018392">
    <property type="entry name" value="LysM"/>
</dbReference>
<dbReference type="InterPro" id="IPR036779">
    <property type="entry name" value="LysM_dom_sf"/>
</dbReference>
<dbReference type="PANTHER" id="PTHR21666:SF263">
    <property type="entry name" value="MUREIN HYDROLASE ACTIVATOR NLPD"/>
    <property type="match status" value="1"/>
</dbReference>
<dbReference type="GO" id="GO:0009279">
    <property type="term" value="C:cell outer membrane"/>
    <property type="evidence" value="ECO:0007669"/>
    <property type="project" value="TreeGrafter"/>
</dbReference>
<dbReference type="Pfam" id="PF01551">
    <property type="entry name" value="Peptidase_M23"/>
    <property type="match status" value="1"/>
</dbReference>
<dbReference type="SUPFAM" id="SSF51261">
    <property type="entry name" value="Duplicated hybrid motif"/>
    <property type="match status" value="1"/>
</dbReference>
<dbReference type="GO" id="GO:0032153">
    <property type="term" value="C:cell division site"/>
    <property type="evidence" value="ECO:0007669"/>
    <property type="project" value="TreeGrafter"/>
</dbReference>
<dbReference type="CDD" id="cd12797">
    <property type="entry name" value="M23_peptidase"/>
    <property type="match status" value="1"/>
</dbReference>
<name>A0A484QRE1_9ZZZZ</name>
<reference evidence="4" key="1">
    <citation type="submission" date="2019-03" db="EMBL/GenBank/DDBJ databases">
        <authorList>
            <person name="Danneels B."/>
        </authorList>
    </citation>
    <scope>NUCLEOTIDE SEQUENCE</scope>
</reference>
<evidence type="ECO:0000256" key="1">
    <source>
        <dbReference type="ARBA" id="ARBA00038420"/>
    </source>
</evidence>
<keyword evidence="4" id="KW-0449">Lipoprotein</keyword>
<dbReference type="AlphaFoldDB" id="A0A484QRE1"/>